<sequence>MLVPLGVVTVTCTVPLPTGLVAVIWVSELTTKDAACVAPKRTAVAPVKPVPVTVTAVPPAVEPDVGETDVTVGVAARDGAAEEMGGCAERFTAMVLRGREPRPAPEERYRTEARHGKGESARTGTVLPVRAGCPPPPGRRTRPPAAQGPVRCRVRRRR</sequence>
<dbReference type="Proteomes" id="UP000430079">
    <property type="component" value="Unassembled WGS sequence"/>
</dbReference>
<gene>
    <name evidence="2" type="ORF">Sgleb_01380</name>
</gene>
<evidence type="ECO:0000313" key="2">
    <source>
        <dbReference type="EMBL" id="GFE12091.1"/>
    </source>
</evidence>
<keyword evidence="3" id="KW-1185">Reference proteome</keyword>
<comment type="caution">
    <text evidence="2">The sequence shown here is derived from an EMBL/GenBank/DDBJ whole genome shotgun (WGS) entry which is preliminary data.</text>
</comment>
<dbReference type="EMBL" id="BLIO01000001">
    <property type="protein sequence ID" value="GFE12091.1"/>
    <property type="molecule type" value="Genomic_DNA"/>
</dbReference>
<name>A0A640SP42_9ACTN</name>
<feature type="compositionally biased region" description="Basic and acidic residues" evidence="1">
    <location>
        <begin position="98"/>
        <end position="120"/>
    </location>
</feature>
<feature type="region of interest" description="Disordered" evidence="1">
    <location>
        <begin position="98"/>
        <end position="158"/>
    </location>
</feature>
<proteinExistence type="predicted"/>
<reference evidence="2 3" key="1">
    <citation type="submission" date="2019-12" db="EMBL/GenBank/DDBJ databases">
        <title>Whole genome shotgun sequence of Streptomyces hygroscopicus subsp. glebosus NBRC 13786.</title>
        <authorList>
            <person name="Ichikawa N."/>
            <person name="Kimura A."/>
            <person name="Kitahashi Y."/>
            <person name="Komaki H."/>
            <person name="Tamura T."/>
        </authorList>
    </citation>
    <scope>NUCLEOTIDE SEQUENCE [LARGE SCALE GENOMIC DNA]</scope>
    <source>
        <strain evidence="2 3">NBRC 13786</strain>
    </source>
</reference>
<organism evidence="2 3">
    <name type="scientific">Streptomyces glebosus</name>
    <dbReference type="NCBI Taxonomy" id="249580"/>
    <lineage>
        <taxon>Bacteria</taxon>
        <taxon>Bacillati</taxon>
        <taxon>Actinomycetota</taxon>
        <taxon>Actinomycetes</taxon>
        <taxon>Kitasatosporales</taxon>
        <taxon>Streptomycetaceae</taxon>
        <taxon>Streptomyces</taxon>
    </lineage>
</organism>
<protein>
    <submittedName>
        <fullName evidence="2">Uncharacterized protein</fullName>
    </submittedName>
</protein>
<accession>A0A640SP42</accession>
<dbReference type="AlphaFoldDB" id="A0A640SP42"/>
<evidence type="ECO:0000313" key="3">
    <source>
        <dbReference type="Proteomes" id="UP000430079"/>
    </source>
</evidence>
<evidence type="ECO:0000256" key="1">
    <source>
        <dbReference type="SAM" id="MobiDB-lite"/>
    </source>
</evidence>